<evidence type="ECO:0000313" key="3">
    <source>
        <dbReference type="Proteomes" id="UP000499080"/>
    </source>
</evidence>
<evidence type="ECO:0000313" key="2">
    <source>
        <dbReference type="EMBL" id="GBN07426.1"/>
    </source>
</evidence>
<feature type="non-terminal residue" evidence="1">
    <location>
        <position position="1"/>
    </location>
</feature>
<dbReference type="Proteomes" id="UP000499080">
    <property type="component" value="Unassembled WGS sequence"/>
</dbReference>
<dbReference type="AlphaFoldDB" id="A0A4Y2KYM8"/>
<sequence>ALTLFCTLHFPGSFSLLDRSSIQGRDENHSSLSRDYTPGEHTPPIKLLQKLLGYNSIVRAGVVMNEDNSEIQSGFSQSS</sequence>
<name>A0A4Y2KYM8_ARAVE</name>
<protein>
    <submittedName>
        <fullName evidence="1">Uncharacterized protein</fullName>
    </submittedName>
</protein>
<accession>A0A4Y2KYM8</accession>
<proteinExistence type="predicted"/>
<gene>
    <name evidence="1" type="ORF">AVEN_148609_1</name>
    <name evidence="2" type="ORF">AVEN_211599_1</name>
</gene>
<organism evidence="1 3">
    <name type="scientific">Araneus ventricosus</name>
    <name type="common">Orbweaver spider</name>
    <name type="synonym">Epeira ventricosa</name>
    <dbReference type="NCBI Taxonomy" id="182803"/>
    <lineage>
        <taxon>Eukaryota</taxon>
        <taxon>Metazoa</taxon>
        <taxon>Ecdysozoa</taxon>
        <taxon>Arthropoda</taxon>
        <taxon>Chelicerata</taxon>
        <taxon>Arachnida</taxon>
        <taxon>Araneae</taxon>
        <taxon>Araneomorphae</taxon>
        <taxon>Entelegynae</taxon>
        <taxon>Araneoidea</taxon>
        <taxon>Araneidae</taxon>
        <taxon>Araneus</taxon>
    </lineage>
</organism>
<comment type="caution">
    <text evidence="1">The sequence shown here is derived from an EMBL/GenBank/DDBJ whole genome shotgun (WGS) entry which is preliminary data.</text>
</comment>
<evidence type="ECO:0000313" key="1">
    <source>
        <dbReference type="EMBL" id="GBN07395.1"/>
    </source>
</evidence>
<dbReference type="EMBL" id="BGPR01196984">
    <property type="protein sequence ID" value="GBN07426.1"/>
    <property type="molecule type" value="Genomic_DNA"/>
</dbReference>
<keyword evidence="3" id="KW-1185">Reference proteome</keyword>
<reference evidence="1 3" key="1">
    <citation type="journal article" date="2019" name="Sci. Rep.">
        <title>Orb-weaving spider Araneus ventricosus genome elucidates the spidroin gene catalogue.</title>
        <authorList>
            <person name="Kono N."/>
            <person name="Nakamura H."/>
            <person name="Ohtoshi R."/>
            <person name="Moran D.A.P."/>
            <person name="Shinohara A."/>
            <person name="Yoshida Y."/>
            <person name="Fujiwara M."/>
            <person name="Mori M."/>
            <person name="Tomita M."/>
            <person name="Arakawa K."/>
        </authorList>
    </citation>
    <scope>NUCLEOTIDE SEQUENCE [LARGE SCALE GENOMIC DNA]</scope>
</reference>
<dbReference type="EMBL" id="BGPR01196973">
    <property type="protein sequence ID" value="GBN07395.1"/>
    <property type="molecule type" value="Genomic_DNA"/>
</dbReference>